<accession>A0ABP6PYY7</accession>
<proteinExistence type="predicted"/>
<dbReference type="Proteomes" id="UP001501237">
    <property type="component" value="Unassembled WGS sequence"/>
</dbReference>
<feature type="compositionally biased region" description="Basic and acidic residues" evidence="1">
    <location>
        <begin position="7"/>
        <end position="25"/>
    </location>
</feature>
<keyword evidence="4" id="KW-1185">Reference proteome</keyword>
<evidence type="ECO:0000313" key="3">
    <source>
        <dbReference type="EMBL" id="GAA3196977.1"/>
    </source>
</evidence>
<reference evidence="4" key="1">
    <citation type="journal article" date="2019" name="Int. J. Syst. Evol. Microbiol.">
        <title>The Global Catalogue of Microorganisms (GCM) 10K type strain sequencing project: providing services to taxonomists for standard genome sequencing and annotation.</title>
        <authorList>
            <consortium name="The Broad Institute Genomics Platform"/>
            <consortium name="The Broad Institute Genome Sequencing Center for Infectious Disease"/>
            <person name="Wu L."/>
            <person name="Ma J."/>
        </authorList>
    </citation>
    <scope>NUCLEOTIDE SEQUENCE [LARGE SCALE GENOMIC DNA]</scope>
    <source>
        <strain evidence="4">JCM 9377</strain>
    </source>
</reference>
<feature type="transmembrane region" description="Helical" evidence="2">
    <location>
        <begin position="100"/>
        <end position="118"/>
    </location>
</feature>
<feature type="region of interest" description="Disordered" evidence="1">
    <location>
        <begin position="1"/>
        <end position="49"/>
    </location>
</feature>
<feature type="transmembrane region" description="Helical" evidence="2">
    <location>
        <begin position="125"/>
        <end position="146"/>
    </location>
</feature>
<feature type="transmembrane region" description="Helical" evidence="2">
    <location>
        <begin position="175"/>
        <end position="194"/>
    </location>
</feature>
<dbReference type="RefSeq" id="WP_344822205.1">
    <property type="nucleotide sequence ID" value="NZ_BAAAUV010000002.1"/>
</dbReference>
<gene>
    <name evidence="3" type="ORF">GCM10010468_07870</name>
</gene>
<dbReference type="EMBL" id="BAAAUV010000002">
    <property type="protein sequence ID" value="GAA3196977.1"/>
    <property type="molecule type" value="Genomic_DNA"/>
</dbReference>
<comment type="caution">
    <text evidence="3">The sequence shown here is derived from an EMBL/GenBank/DDBJ whole genome shotgun (WGS) entry which is preliminary data.</text>
</comment>
<keyword evidence="2" id="KW-0472">Membrane</keyword>
<evidence type="ECO:0000256" key="2">
    <source>
        <dbReference type="SAM" id="Phobius"/>
    </source>
</evidence>
<sequence>MAAPTFENHETAQHHEGLRPPDGSEKATGGATAWPPPVAEPPSGPLIAGKDASVRTQERAARYASIASAVLVVGTLLPWMSVTFLTSASLTGVRVAEGRFTIALAFLAGLFAVTALFIDRRRAALGAAAVFGALSLIPIIVFAFRFHDALDLSGLEAGAQIQAIADAGTALESGWYLSLVSAAALTLIALWGFFSVKVSDAYHGSAAPSAEMPPAT</sequence>
<evidence type="ECO:0000256" key="1">
    <source>
        <dbReference type="SAM" id="MobiDB-lite"/>
    </source>
</evidence>
<keyword evidence="2" id="KW-1133">Transmembrane helix</keyword>
<keyword evidence="2" id="KW-0812">Transmembrane</keyword>
<feature type="compositionally biased region" description="Pro residues" evidence="1">
    <location>
        <begin position="34"/>
        <end position="44"/>
    </location>
</feature>
<organism evidence="3 4">
    <name type="scientific">Actinocorallia longicatena</name>
    <dbReference type="NCBI Taxonomy" id="111803"/>
    <lineage>
        <taxon>Bacteria</taxon>
        <taxon>Bacillati</taxon>
        <taxon>Actinomycetota</taxon>
        <taxon>Actinomycetes</taxon>
        <taxon>Streptosporangiales</taxon>
        <taxon>Thermomonosporaceae</taxon>
        <taxon>Actinocorallia</taxon>
    </lineage>
</organism>
<protein>
    <submittedName>
        <fullName evidence="3">Uncharacterized protein</fullName>
    </submittedName>
</protein>
<name>A0ABP6PYY7_9ACTN</name>
<feature type="transmembrane region" description="Helical" evidence="2">
    <location>
        <begin position="60"/>
        <end position="80"/>
    </location>
</feature>
<evidence type="ECO:0000313" key="4">
    <source>
        <dbReference type="Proteomes" id="UP001501237"/>
    </source>
</evidence>